<dbReference type="AlphaFoldDB" id="A0A0L0GFX3"/>
<gene>
    <name evidence="1" type="ORF">SARC_00126</name>
</gene>
<dbReference type="RefSeq" id="XP_014161656.1">
    <property type="nucleotide sequence ID" value="XM_014306181.1"/>
</dbReference>
<dbReference type="GeneID" id="25900630"/>
<proteinExistence type="predicted"/>
<reference evidence="1 2" key="1">
    <citation type="submission" date="2011-02" db="EMBL/GenBank/DDBJ databases">
        <title>The Genome Sequence of Sphaeroforma arctica JP610.</title>
        <authorList>
            <consortium name="The Broad Institute Genome Sequencing Platform"/>
            <person name="Russ C."/>
            <person name="Cuomo C."/>
            <person name="Young S.K."/>
            <person name="Zeng Q."/>
            <person name="Gargeya S."/>
            <person name="Alvarado L."/>
            <person name="Berlin A."/>
            <person name="Chapman S.B."/>
            <person name="Chen Z."/>
            <person name="Freedman E."/>
            <person name="Gellesch M."/>
            <person name="Goldberg J."/>
            <person name="Griggs A."/>
            <person name="Gujja S."/>
            <person name="Heilman E."/>
            <person name="Heiman D."/>
            <person name="Howarth C."/>
            <person name="Mehta T."/>
            <person name="Neiman D."/>
            <person name="Pearson M."/>
            <person name="Roberts A."/>
            <person name="Saif S."/>
            <person name="Shea T."/>
            <person name="Shenoy N."/>
            <person name="Sisk P."/>
            <person name="Stolte C."/>
            <person name="Sykes S."/>
            <person name="White J."/>
            <person name="Yandava C."/>
            <person name="Burger G."/>
            <person name="Gray M.W."/>
            <person name="Holland P.W.H."/>
            <person name="King N."/>
            <person name="Lang F.B.F."/>
            <person name="Roger A.J."/>
            <person name="Ruiz-Trillo I."/>
            <person name="Haas B."/>
            <person name="Nusbaum C."/>
            <person name="Birren B."/>
        </authorList>
    </citation>
    <scope>NUCLEOTIDE SEQUENCE [LARGE SCALE GENOMIC DNA]</scope>
    <source>
        <strain evidence="1 2">JP610</strain>
    </source>
</reference>
<name>A0A0L0GFX3_9EUKA</name>
<dbReference type="EMBL" id="KQ241599">
    <property type="protein sequence ID" value="KNC87754.1"/>
    <property type="molecule type" value="Genomic_DNA"/>
</dbReference>
<sequence>MSMILNRRHAATVITLSMVKTNKKKGQPTSLKTSEGTAFTFESSGKCTGSQCKEILRSISAPLGGTVEQLRQRGILLADLHKVGLGSVPGLSIDDARGYCRQLELTMASKIEMVERIGRVLLNPIDRDTHDLIVAAIMSD</sequence>
<dbReference type="Proteomes" id="UP000054560">
    <property type="component" value="Unassembled WGS sequence"/>
</dbReference>
<evidence type="ECO:0000313" key="1">
    <source>
        <dbReference type="EMBL" id="KNC87754.1"/>
    </source>
</evidence>
<evidence type="ECO:0000313" key="2">
    <source>
        <dbReference type="Proteomes" id="UP000054560"/>
    </source>
</evidence>
<protein>
    <submittedName>
        <fullName evidence="1">Uncharacterized protein</fullName>
    </submittedName>
</protein>
<keyword evidence="2" id="KW-1185">Reference proteome</keyword>
<accession>A0A0L0GFX3</accession>
<organism evidence="1 2">
    <name type="scientific">Sphaeroforma arctica JP610</name>
    <dbReference type="NCBI Taxonomy" id="667725"/>
    <lineage>
        <taxon>Eukaryota</taxon>
        <taxon>Ichthyosporea</taxon>
        <taxon>Ichthyophonida</taxon>
        <taxon>Sphaeroforma</taxon>
    </lineage>
</organism>